<dbReference type="EMBL" id="BLXT01007498">
    <property type="protein sequence ID" value="GFO39546.1"/>
    <property type="molecule type" value="Genomic_DNA"/>
</dbReference>
<organism evidence="2 3">
    <name type="scientific">Plakobranchus ocellatus</name>
    <dbReference type="NCBI Taxonomy" id="259542"/>
    <lineage>
        <taxon>Eukaryota</taxon>
        <taxon>Metazoa</taxon>
        <taxon>Spiralia</taxon>
        <taxon>Lophotrochozoa</taxon>
        <taxon>Mollusca</taxon>
        <taxon>Gastropoda</taxon>
        <taxon>Heterobranchia</taxon>
        <taxon>Euthyneura</taxon>
        <taxon>Panpulmonata</taxon>
        <taxon>Sacoglossa</taxon>
        <taxon>Placobranchoidea</taxon>
        <taxon>Plakobranchidae</taxon>
        <taxon>Plakobranchus</taxon>
    </lineage>
</organism>
<feature type="compositionally biased region" description="Low complexity" evidence="1">
    <location>
        <begin position="51"/>
        <end position="64"/>
    </location>
</feature>
<evidence type="ECO:0000313" key="2">
    <source>
        <dbReference type="EMBL" id="GFO39546.1"/>
    </source>
</evidence>
<sequence>MNASRTAERKGSIEEGWEGKGEEGENGVVKIWTLLAFFLYIDSPQQGDLRLLGPPSSRSASGGARAHDRRVPADLRADSLATVPPTPPPLLALKYYTISIT</sequence>
<accession>A0AAV4D660</accession>
<dbReference type="Proteomes" id="UP000735302">
    <property type="component" value="Unassembled WGS sequence"/>
</dbReference>
<feature type="region of interest" description="Disordered" evidence="1">
    <location>
        <begin position="51"/>
        <end position="71"/>
    </location>
</feature>
<protein>
    <submittedName>
        <fullName evidence="2">Uncharacterized protein</fullName>
    </submittedName>
</protein>
<proteinExistence type="predicted"/>
<evidence type="ECO:0000256" key="1">
    <source>
        <dbReference type="SAM" id="MobiDB-lite"/>
    </source>
</evidence>
<gene>
    <name evidence="2" type="ORF">PoB_006605100</name>
</gene>
<comment type="caution">
    <text evidence="2">The sequence shown here is derived from an EMBL/GenBank/DDBJ whole genome shotgun (WGS) entry which is preliminary data.</text>
</comment>
<dbReference type="AlphaFoldDB" id="A0AAV4D660"/>
<evidence type="ECO:0000313" key="3">
    <source>
        <dbReference type="Proteomes" id="UP000735302"/>
    </source>
</evidence>
<reference evidence="2 3" key="1">
    <citation type="journal article" date="2021" name="Elife">
        <title>Chloroplast acquisition without the gene transfer in kleptoplastic sea slugs, Plakobranchus ocellatus.</title>
        <authorList>
            <person name="Maeda T."/>
            <person name="Takahashi S."/>
            <person name="Yoshida T."/>
            <person name="Shimamura S."/>
            <person name="Takaki Y."/>
            <person name="Nagai Y."/>
            <person name="Toyoda A."/>
            <person name="Suzuki Y."/>
            <person name="Arimoto A."/>
            <person name="Ishii H."/>
            <person name="Satoh N."/>
            <person name="Nishiyama T."/>
            <person name="Hasebe M."/>
            <person name="Maruyama T."/>
            <person name="Minagawa J."/>
            <person name="Obokata J."/>
            <person name="Shigenobu S."/>
        </authorList>
    </citation>
    <scope>NUCLEOTIDE SEQUENCE [LARGE SCALE GENOMIC DNA]</scope>
</reference>
<name>A0AAV4D660_9GAST</name>
<feature type="region of interest" description="Disordered" evidence="1">
    <location>
        <begin position="1"/>
        <end position="23"/>
    </location>
</feature>
<keyword evidence="3" id="KW-1185">Reference proteome</keyword>